<evidence type="ECO:0000313" key="2">
    <source>
        <dbReference type="Proteomes" id="UP001162156"/>
    </source>
</evidence>
<dbReference type="EMBL" id="JANEYF010002501">
    <property type="protein sequence ID" value="KAJ8945599.1"/>
    <property type="molecule type" value="Genomic_DNA"/>
</dbReference>
<comment type="caution">
    <text evidence="1">The sequence shown here is derived from an EMBL/GenBank/DDBJ whole genome shotgun (WGS) entry which is preliminary data.</text>
</comment>
<keyword evidence="2" id="KW-1185">Reference proteome</keyword>
<proteinExistence type="predicted"/>
<sequence>MVNEYFCFFNLAAKGGMLRSTKDCLGLRVRLNSLHQTWKWLHQTITLHDFLISLTSSSKNAYSRAFLTH</sequence>
<protein>
    <submittedName>
        <fullName evidence="1">Uncharacterized protein</fullName>
    </submittedName>
</protein>
<evidence type="ECO:0000313" key="1">
    <source>
        <dbReference type="EMBL" id="KAJ8945599.1"/>
    </source>
</evidence>
<name>A0AAV8Y3X2_9CUCU</name>
<accession>A0AAV8Y3X2</accession>
<dbReference type="AlphaFoldDB" id="A0AAV8Y3X2"/>
<organism evidence="1 2">
    <name type="scientific">Rhamnusium bicolor</name>
    <dbReference type="NCBI Taxonomy" id="1586634"/>
    <lineage>
        <taxon>Eukaryota</taxon>
        <taxon>Metazoa</taxon>
        <taxon>Ecdysozoa</taxon>
        <taxon>Arthropoda</taxon>
        <taxon>Hexapoda</taxon>
        <taxon>Insecta</taxon>
        <taxon>Pterygota</taxon>
        <taxon>Neoptera</taxon>
        <taxon>Endopterygota</taxon>
        <taxon>Coleoptera</taxon>
        <taxon>Polyphaga</taxon>
        <taxon>Cucujiformia</taxon>
        <taxon>Chrysomeloidea</taxon>
        <taxon>Cerambycidae</taxon>
        <taxon>Lepturinae</taxon>
        <taxon>Rhagiini</taxon>
        <taxon>Rhamnusium</taxon>
    </lineage>
</organism>
<dbReference type="Proteomes" id="UP001162156">
    <property type="component" value="Unassembled WGS sequence"/>
</dbReference>
<reference evidence="1" key="1">
    <citation type="journal article" date="2023" name="Insect Mol. Biol.">
        <title>Genome sequencing provides insights into the evolution of gene families encoding plant cell wall-degrading enzymes in longhorned beetles.</title>
        <authorList>
            <person name="Shin N.R."/>
            <person name="Okamura Y."/>
            <person name="Kirsch R."/>
            <person name="Pauchet Y."/>
        </authorList>
    </citation>
    <scope>NUCLEOTIDE SEQUENCE</scope>
    <source>
        <strain evidence="1">RBIC_L_NR</strain>
    </source>
</reference>
<gene>
    <name evidence="1" type="ORF">NQ314_009124</name>
</gene>